<dbReference type="Proteomes" id="UP000823399">
    <property type="component" value="Unassembled WGS sequence"/>
</dbReference>
<feature type="non-terminal residue" evidence="2">
    <location>
        <position position="1"/>
    </location>
</feature>
<name>A0A9P7JNZ2_9AGAM</name>
<protein>
    <submittedName>
        <fullName evidence="2">Uncharacterized protein</fullName>
    </submittedName>
</protein>
<gene>
    <name evidence="2" type="ORF">F5147DRAFT_547272</name>
</gene>
<dbReference type="AlphaFoldDB" id="A0A9P7JNZ2"/>
<organism evidence="2 3">
    <name type="scientific">Suillus discolor</name>
    <dbReference type="NCBI Taxonomy" id="1912936"/>
    <lineage>
        <taxon>Eukaryota</taxon>
        <taxon>Fungi</taxon>
        <taxon>Dikarya</taxon>
        <taxon>Basidiomycota</taxon>
        <taxon>Agaricomycotina</taxon>
        <taxon>Agaricomycetes</taxon>
        <taxon>Agaricomycetidae</taxon>
        <taxon>Boletales</taxon>
        <taxon>Suillineae</taxon>
        <taxon>Suillaceae</taxon>
        <taxon>Suillus</taxon>
    </lineage>
</organism>
<comment type="caution">
    <text evidence="2">The sequence shown here is derived from an EMBL/GenBank/DDBJ whole genome shotgun (WGS) entry which is preliminary data.</text>
</comment>
<dbReference type="OrthoDB" id="2679020at2759"/>
<reference evidence="2" key="1">
    <citation type="journal article" date="2020" name="New Phytol.">
        <title>Comparative genomics reveals dynamic genome evolution in host specialist ectomycorrhizal fungi.</title>
        <authorList>
            <person name="Lofgren L.A."/>
            <person name="Nguyen N.H."/>
            <person name="Vilgalys R."/>
            <person name="Ruytinx J."/>
            <person name="Liao H.L."/>
            <person name="Branco S."/>
            <person name="Kuo A."/>
            <person name="LaButti K."/>
            <person name="Lipzen A."/>
            <person name="Andreopoulos W."/>
            <person name="Pangilinan J."/>
            <person name="Riley R."/>
            <person name="Hundley H."/>
            <person name="Na H."/>
            <person name="Barry K."/>
            <person name="Grigoriev I.V."/>
            <person name="Stajich J.E."/>
            <person name="Kennedy P.G."/>
        </authorList>
    </citation>
    <scope>NUCLEOTIDE SEQUENCE</scope>
    <source>
        <strain evidence="2">FC423</strain>
    </source>
</reference>
<keyword evidence="3" id="KW-1185">Reference proteome</keyword>
<sequence length="53" mass="6119">LTYTLDLPEHTNVYPTFHVSELKRQVPNNAELFPSRELRHPGPVVTTTGTEEW</sequence>
<proteinExistence type="predicted"/>
<evidence type="ECO:0000313" key="2">
    <source>
        <dbReference type="EMBL" id="KAG2093332.1"/>
    </source>
</evidence>
<evidence type="ECO:0000256" key="1">
    <source>
        <dbReference type="SAM" id="MobiDB-lite"/>
    </source>
</evidence>
<dbReference type="RefSeq" id="XP_041287158.1">
    <property type="nucleotide sequence ID" value="XM_041430341.1"/>
</dbReference>
<accession>A0A9P7JNZ2</accession>
<evidence type="ECO:0000313" key="3">
    <source>
        <dbReference type="Proteomes" id="UP000823399"/>
    </source>
</evidence>
<feature type="non-terminal residue" evidence="2">
    <location>
        <position position="53"/>
    </location>
</feature>
<dbReference type="EMBL" id="JABBWM010000085">
    <property type="protein sequence ID" value="KAG2093332.1"/>
    <property type="molecule type" value="Genomic_DNA"/>
</dbReference>
<feature type="region of interest" description="Disordered" evidence="1">
    <location>
        <begin position="34"/>
        <end position="53"/>
    </location>
</feature>
<dbReference type="GeneID" id="64692600"/>